<dbReference type="EMBL" id="KQ981905">
    <property type="protein sequence ID" value="KYN33353.1"/>
    <property type="molecule type" value="Genomic_DNA"/>
</dbReference>
<accession>A0A195EYQ4</accession>
<evidence type="ECO:0000313" key="2">
    <source>
        <dbReference type="EMBL" id="KYN33353.1"/>
    </source>
</evidence>
<sequence>MAYAYSRQIRQAPTTLTTVPAAPMAPVVPITNYNNTQSPYSYPTYPVYPSNVNQIGQPAAPVMNVPETTISPPTNSTSVLDTSANQSFLQQMKTYSIYILQILMTVFLGGTLINYICLQWSFCDNVFGENNFWKTNKATSRSYATSNYVDDISLAVFKAIDYYTKQQN</sequence>
<gene>
    <name evidence="2" type="ORF">ALC56_12064</name>
</gene>
<keyword evidence="1" id="KW-0812">Transmembrane</keyword>
<keyword evidence="1" id="KW-1133">Transmembrane helix</keyword>
<proteinExistence type="predicted"/>
<reference evidence="2 3" key="1">
    <citation type="submission" date="2016-03" db="EMBL/GenBank/DDBJ databases">
        <title>Trachymyrmex septentrionalis WGS genome.</title>
        <authorList>
            <person name="Nygaard S."/>
            <person name="Hu H."/>
            <person name="Boomsma J."/>
            <person name="Zhang G."/>
        </authorList>
    </citation>
    <scope>NUCLEOTIDE SEQUENCE [LARGE SCALE GENOMIC DNA]</scope>
    <source>
        <strain evidence="2">Tsep2-gDNA-1</strain>
        <tissue evidence="2">Whole body</tissue>
    </source>
</reference>
<feature type="transmembrane region" description="Helical" evidence="1">
    <location>
        <begin position="95"/>
        <end position="116"/>
    </location>
</feature>
<keyword evidence="3" id="KW-1185">Reference proteome</keyword>
<dbReference type="Proteomes" id="UP000078541">
    <property type="component" value="Unassembled WGS sequence"/>
</dbReference>
<keyword evidence="1" id="KW-0472">Membrane</keyword>
<evidence type="ECO:0000313" key="3">
    <source>
        <dbReference type="Proteomes" id="UP000078541"/>
    </source>
</evidence>
<name>A0A195EYQ4_9HYME</name>
<protein>
    <submittedName>
        <fullName evidence="2">Uncharacterized protein</fullName>
    </submittedName>
</protein>
<evidence type="ECO:0000256" key="1">
    <source>
        <dbReference type="SAM" id="Phobius"/>
    </source>
</evidence>
<organism evidence="2 3">
    <name type="scientific">Trachymyrmex septentrionalis</name>
    <dbReference type="NCBI Taxonomy" id="34720"/>
    <lineage>
        <taxon>Eukaryota</taxon>
        <taxon>Metazoa</taxon>
        <taxon>Ecdysozoa</taxon>
        <taxon>Arthropoda</taxon>
        <taxon>Hexapoda</taxon>
        <taxon>Insecta</taxon>
        <taxon>Pterygota</taxon>
        <taxon>Neoptera</taxon>
        <taxon>Endopterygota</taxon>
        <taxon>Hymenoptera</taxon>
        <taxon>Apocrita</taxon>
        <taxon>Aculeata</taxon>
        <taxon>Formicoidea</taxon>
        <taxon>Formicidae</taxon>
        <taxon>Myrmicinae</taxon>
        <taxon>Trachymyrmex</taxon>
    </lineage>
</organism>
<dbReference type="AlphaFoldDB" id="A0A195EYQ4"/>